<dbReference type="Proteomes" id="UP000469523">
    <property type="component" value="Unassembled WGS sequence"/>
</dbReference>
<dbReference type="AlphaFoldDB" id="A0A6N7XRA2"/>
<sequence>MIRQELRLTGSGGQGLILAGIILAEAALYDGMNVVQSQSYGPEARGGASKAEVIISKEKINYPKVNECDIMLTLTQVACDKYINSLKSGGILIVDKSIEKLPERDDIKIYRVPILETAIDKLGKPMVANIIALGSIYELTKIVSKDSLERAVLGRVPRGTEELNKKALEEGFNLIREHKEDCYGEVC</sequence>
<keyword evidence="1" id="KW-0560">Oxidoreductase</keyword>
<dbReference type="InterPro" id="IPR052554">
    <property type="entry name" value="2-oxoglutarate_synth_KorC"/>
</dbReference>
<dbReference type="PANTHER" id="PTHR42730:SF1">
    <property type="entry name" value="2-OXOGLUTARATE SYNTHASE SUBUNIT KORC"/>
    <property type="match status" value="1"/>
</dbReference>
<comment type="caution">
    <text evidence="3">The sequence shown here is derived from an EMBL/GenBank/DDBJ whole genome shotgun (WGS) entry which is preliminary data.</text>
</comment>
<evidence type="ECO:0000259" key="2">
    <source>
        <dbReference type="Pfam" id="PF01558"/>
    </source>
</evidence>
<accession>A0A6N7XRA2</accession>
<dbReference type="InterPro" id="IPR011894">
    <property type="entry name" value="PorC_KorC"/>
</dbReference>
<dbReference type="InterPro" id="IPR002869">
    <property type="entry name" value="Pyrv_flavodox_OxRed_cen"/>
</dbReference>
<name>A0A6N7XRA2_9FIRM</name>
<reference evidence="3 4" key="1">
    <citation type="submission" date="2019-09" db="EMBL/GenBank/DDBJ databases">
        <title>In-depth cultivation of the pig gut microbiome towards novel bacterial diversity and tailored functional studies.</title>
        <authorList>
            <person name="Wylensek D."/>
            <person name="Hitch T.C.A."/>
            <person name="Clavel T."/>
        </authorList>
    </citation>
    <scope>NUCLEOTIDE SEQUENCE [LARGE SCALE GENOMIC DNA]</scope>
    <source>
        <strain evidence="3 4">WCA3-693-APC-4?</strain>
    </source>
</reference>
<dbReference type="NCBIfam" id="TIGR02175">
    <property type="entry name" value="PorC_KorC"/>
    <property type="match status" value="1"/>
</dbReference>
<dbReference type="RefSeq" id="WP_154438002.1">
    <property type="nucleotide sequence ID" value="NZ_JAHLPJ010000001.1"/>
</dbReference>
<dbReference type="InterPro" id="IPR019752">
    <property type="entry name" value="Pyrv/ketoisovalerate_OxRed_cat"/>
</dbReference>
<dbReference type="GO" id="GO:0016625">
    <property type="term" value="F:oxidoreductase activity, acting on the aldehyde or oxo group of donors, iron-sulfur protein as acceptor"/>
    <property type="evidence" value="ECO:0007669"/>
    <property type="project" value="InterPro"/>
</dbReference>
<dbReference type="EMBL" id="VUNQ01000001">
    <property type="protein sequence ID" value="MST99932.1"/>
    <property type="molecule type" value="Genomic_DNA"/>
</dbReference>
<evidence type="ECO:0000313" key="4">
    <source>
        <dbReference type="Proteomes" id="UP000469523"/>
    </source>
</evidence>
<keyword evidence="4" id="KW-1185">Reference proteome</keyword>
<evidence type="ECO:0000313" key="3">
    <source>
        <dbReference type="EMBL" id="MST99932.1"/>
    </source>
</evidence>
<dbReference type="PANTHER" id="PTHR42730">
    <property type="entry name" value="2-OXOGLUTARATE SYNTHASE SUBUNIT KORC"/>
    <property type="match status" value="1"/>
</dbReference>
<evidence type="ECO:0000256" key="1">
    <source>
        <dbReference type="ARBA" id="ARBA00023002"/>
    </source>
</evidence>
<proteinExistence type="predicted"/>
<dbReference type="Gene3D" id="3.40.920.10">
    <property type="entry name" value="Pyruvate-ferredoxin oxidoreductase, PFOR, domain III"/>
    <property type="match status" value="1"/>
</dbReference>
<feature type="domain" description="Pyruvate/ketoisovalerate oxidoreductase catalytic" evidence="2">
    <location>
        <begin position="12"/>
        <end position="172"/>
    </location>
</feature>
<protein>
    <submittedName>
        <fullName evidence="3">2-oxoacid:ferredoxin oxidoreductase subunit gamma</fullName>
    </submittedName>
</protein>
<gene>
    <name evidence="3" type="ORF">FYJ83_00445</name>
</gene>
<dbReference type="SUPFAM" id="SSF53323">
    <property type="entry name" value="Pyruvate-ferredoxin oxidoreductase, PFOR, domain III"/>
    <property type="match status" value="1"/>
</dbReference>
<dbReference type="Pfam" id="PF01558">
    <property type="entry name" value="POR"/>
    <property type="match status" value="1"/>
</dbReference>
<organism evidence="3 4">
    <name type="scientific">Tissierella pigra</name>
    <dbReference type="NCBI Taxonomy" id="2607614"/>
    <lineage>
        <taxon>Bacteria</taxon>
        <taxon>Bacillati</taxon>
        <taxon>Bacillota</taxon>
        <taxon>Tissierellia</taxon>
        <taxon>Tissierellales</taxon>
        <taxon>Tissierellaceae</taxon>
        <taxon>Tissierella</taxon>
    </lineage>
</organism>